<name>A0ACD4C6N4_9BACI</name>
<sequence length="153" mass="17402">MSQDGIVLVASVSILRHGKVLMIKENKPNAVHKWNFPSGHIEYGEDILYSAKREVKEETGLDVKLIGTTGVYNFTSNTNDQVILFHFIGEITGGTLHLEEDEITDSRWIKTNDLLALEKEDLREPHVLKQIIHNLVEENIYSISVMNEQLFKG</sequence>
<gene>
    <name evidence="1" type="ORF">N5C46_20590</name>
</gene>
<accession>A0ACD4C6N4</accession>
<evidence type="ECO:0000313" key="2">
    <source>
        <dbReference type="Proteomes" id="UP001064027"/>
    </source>
</evidence>
<organism evidence="1 2">
    <name type="scientific">Rossellomorea vietnamensis</name>
    <dbReference type="NCBI Taxonomy" id="218284"/>
    <lineage>
        <taxon>Bacteria</taxon>
        <taxon>Bacillati</taxon>
        <taxon>Bacillota</taxon>
        <taxon>Bacilli</taxon>
        <taxon>Bacillales</taxon>
        <taxon>Bacillaceae</taxon>
        <taxon>Rossellomorea</taxon>
    </lineage>
</organism>
<dbReference type="EMBL" id="CP104558">
    <property type="protein sequence ID" value="UXH44006.1"/>
    <property type="molecule type" value="Genomic_DNA"/>
</dbReference>
<reference evidence="1" key="1">
    <citation type="submission" date="2022-09" db="EMBL/GenBank/DDBJ databases">
        <title>Complete genome sequence of Rossellomorea vietnamensis strain RL-WG62, a newly isolated PGPR with the potential for plant salinity stress alleviation.</title>
        <authorList>
            <person name="Ren L."/>
            <person name="Wang G."/>
            <person name="Hu H."/>
        </authorList>
    </citation>
    <scope>NUCLEOTIDE SEQUENCE</scope>
    <source>
        <strain evidence="1">RL-WG62</strain>
    </source>
</reference>
<proteinExistence type="predicted"/>
<dbReference type="Proteomes" id="UP001064027">
    <property type="component" value="Chromosome"/>
</dbReference>
<protein>
    <submittedName>
        <fullName evidence="1">NUDIX domain-containing protein</fullName>
    </submittedName>
</protein>
<evidence type="ECO:0000313" key="1">
    <source>
        <dbReference type="EMBL" id="UXH44006.1"/>
    </source>
</evidence>
<keyword evidence="2" id="KW-1185">Reference proteome</keyword>